<dbReference type="InterPro" id="IPR016064">
    <property type="entry name" value="NAD/diacylglycerol_kinase_sf"/>
</dbReference>
<keyword evidence="5 13" id="KW-0808">Transferase</keyword>
<name>A0A813V301_9BILA</name>
<dbReference type="EMBL" id="CAJOBC010000724">
    <property type="protein sequence ID" value="CAF3619082.1"/>
    <property type="molecule type" value="Genomic_DNA"/>
</dbReference>
<dbReference type="PROSITE" id="PS00479">
    <property type="entry name" value="ZF_DAG_PE_1"/>
    <property type="match status" value="1"/>
</dbReference>
<dbReference type="PROSITE" id="PS50146">
    <property type="entry name" value="DAGK"/>
    <property type="match status" value="1"/>
</dbReference>
<dbReference type="Pfam" id="PF00609">
    <property type="entry name" value="DAGK_acc"/>
    <property type="match status" value="1"/>
</dbReference>
<dbReference type="InterPro" id="IPR001660">
    <property type="entry name" value="SAM"/>
</dbReference>
<dbReference type="GO" id="GO:0005886">
    <property type="term" value="C:plasma membrane"/>
    <property type="evidence" value="ECO:0007669"/>
    <property type="project" value="TreeGrafter"/>
</dbReference>
<dbReference type="Gene3D" id="2.60.200.40">
    <property type="match status" value="1"/>
</dbReference>
<dbReference type="SMART" id="SM00046">
    <property type="entry name" value="DAGKc"/>
    <property type="match status" value="1"/>
</dbReference>
<keyword evidence="9" id="KW-0863">Zinc-finger</keyword>
<evidence type="ECO:0000256" key="4">
    <source>
        <dbReference type="ARBA" id="ARBA00022490"/>
    </source>
</evidence>
<dbReference type="GO" id="GO:0005737">
    <property type="term" value="C:cytoplasm"/>
    <property type="evidence" value="ECO:0007669"/>
    <property type="project" value="UniProtKB-SubCell"/>
</dbReference>
<reference evidence="19" key="1">
    <citation type="submission" date="2021-02" db="EMBL/GenBank/DDBJ databases">
        <authorList>
            <person name="Nowell W R."/>
        </authorList>
    </citation>
    <scope>NUCLEOTIDE SEQUENCE</scope>
</reference>
<dbReference type="Gene3D" id="1.10.150.50">
    <property type="entry name" value="Transcription Factor, Ets-1"/>
    <property type="match status" value="1"/>
</dbReference>
<dbReference type="InterPro" id="IPR001206">
    <property type="entry name" value="Diacylglycerol_kinase_cat_dom"/>
</dbReference>
<dbReference type="InterPro" id="IPR037607">
    <property type="entry name" value="DGK"/>
</dbReference>
<dbReference type="FunFam" id="3.40.50.10330:FF:000001">
    <property type="entry name" value="Diacylglycerol kinase"/>
    <property type="match status" value="1"/>
</dbReference>
<organism evidence="19 21">
    <name type="scientific">Didymodactylos carnosus</name>
    <dbReference type="NCBI Taxonomy" id="1234261"/>
    <lineage>
        <taxon>Eukaryota</taxon>
        <taxon>Metazoa</taxon>
        <taxon>Spiralia</taxon>
        <taxon>Gnathifera</taxon>
        <taxon>Rotifera</taxon>
        <taxon>Eurotatoria</taxon>
        <taxon>Bdelloidea</taxon>
        <taxon>Philodinida</taxon>
        <taxon>Philodinidae</taxon>
        <taxon>Didymodactylos</taxon>
    </lineage>
</organism>
<keyword evidence="6" id="KW-0479">Metal-binding</keyword>
<feature type="domain" description="SAM" evidence="17">
    <location>
        <begin position="1100"/>
        <end position="1163"/>
    </location>
</feature>
<comment type="subcellular location">
    <subcellularLocation>
        <location evidence="2">Cytoplasm</location>
    </subcellularLocation>
</comment>
<keyword evidence="21" id="KW-1185">Reference proteome</keyword>
<dbReference type="GO" id="GO:0007200">
    <property type="term" value="P:phospholipase C-activating G protein-coupled receptor signaling pathway"/>
    <property type="evidence" value="ECO:0007669"/>
    <property type="project" value="InterPro"/>
</dbReference>
<keyword evidence="8 13" id="KW-0547">Nucleotide-binding</keyword>
<evidence type="ECO:0000256" key="12">
    <source>
        <dbReference type="ARBA" id="ARBA00022840"/>
    </source>
</evidence>
<dbReference type="GO" id="GO:0005524">
    <property type="term" value="F:ATP binding"/>
    <property type="evidence" value="ECO:0007669"/>
    <property type="project" value="UniProtKB-KW"/>
</dbReference>
<dbReference type="Pfam" id="PF22944">
    <property type="entry name" value="DGKD_4H"/>
    <property type="match status" value="1"/>
</dbReference>
<proteinExistence type="inferred from homology"/>
<feature type="transmembrane region" description="Helical" evidence="15">
    <location>
        <begin position="920"/>
        <end position="941"/>
    </location>
</feature>
<evidence type="ECO:0000256" key="8">
    <source>
        <dbReference type="ARBA" id="ARBA00022741"/>
    </source>
</evidence>
<feature type="domain" description="Phorbol-ester/DAG-type" evidence="16">
    <location>
        <begin position="47"/>
        <end position="98"/>
    </location>
</feature>
<comment type="catalytic activity">
    <reaction evidence="13">
        <text>a 1,2-diacyl-sn-glycerol + ATP = a 1,2-diacyl-sn-glycero-3-phosphate + ADP + H(+)</text>
        <dbReference type="Rhea" id="RHEA:10272"/>
        <dbReference type="ChEBI" id="CHEBI:15378"/>
        <dbReference type="ChEBI" id="CHEBI:17815"/>
        <dbReference type="ChEBI" id="CHEBI:30616"/>
        <dbReference type="ChEBI" id="CHEBI:58608"/>
        <dbReference type="ChEBI" id="CHEBI:456216"/>
        <dbReference type="EC" id="2.7.1.107"/>
    </reaction>
</comment>
<keyword evidence="12 13" id="KW-0067">ATP-binding</keyword>
<dbReference type="FunFam" id="3.30.60.20:FF:000002">
    <property type="entry name" value="Diacylglycerol kinase"/>
    <property type="match status" value="1"/>
</dbReference>
<dbReference type="OrthoDB" id="196165at2759"/>
<dbReference type="EC" id="2.7.1.107" evidence="13"/>
<gene>
    <name evidence="19" type="ORF">GPM918_LOCUS5108</name>
    <name evidence="20" type="ORF">SRO942_LOCUS5104</name>
</gene>
<dbReference type="Pfam" id="PF07647">
    <property type="entry name" value="SAM_2"/>
    <property type="match status" value="1"/>
</dbReference>
<keyword evidence="10 13" id="KW-0418">Kinase</keyword>
<dbReference type="InterPro" id="IPR000756">
    <property type="entry name" value="Diacylglycerol_kin_accessory"/>
</dbReference>
<dbReference type="Proteomes" id="UP000663829">
    <property type="component" value="Unassembled WGS sequence"/>
</dbReference>
<keyword evidence="15" id="KW-1133">Transmembrane helix</keyword>
<feature type="region of interest" description="Disordered" evidence="14">
    <location>
        <begin position="615"/>
        <end position="659"/>
    </location>
</feature>
<evidence type="ECO:0000256" key="15">
    <source>
        <dbReference type="SAM" id="Phobius"/>
    </source>
</evidence>
<dbReference type="SUPFAM" id="SSF47769">
    <property type="entry name" value="SAM/Pointed domain"/>
    <property type="match status" value="1"/>
</dbReference>
<dbReference type="Pfam" id="PF00781">
    <property type="entry name" value="DAGK_cat"/>
    <property type="match status" value="1"/>
</dbReference>
<dbReference type="Gene3D" id="3.40.50.10330">
    <property type="entry name" value="Probable inorganic polyphosphate/atp-NAD kinase, domain 1"/>
    <property type="match status" value="1"/>
</dbReference>
<evidence type="ECO:0000256" key="14">
    <source>
        <dbReference type="SAM" id="MobiDB-lite"/>
    </source>
</evidence>
<dbReference type="PROSITE" id="PS50105">
    <property type="entry name" value="SAM_DOMAIN"/>
    <property type="match status" value="1"/>
</dbReference>
<dbReference type="PANTHER" id="PTHR11255:SF109">
    <property type="entry name" value="DIACYLGLYCEROL KINASE ETA"/>
    <property type="match status" value="1"/>
</dbReference>
<keyword evidence="15" id="KW-0812">Transmembrane</keyword>
<dbReference type="SMART" id="SM00045">
    <property type="entry name" value="DAGKa"/>
    <property type="match status" value="1"/>
</dbReference>
<dbReference type="PANTHER" id="PTHR11255">
    <property type="entry name" value="DIACYLGLYCEROL KINASE"/>
    <property type="match status" value="1"/>
</dbReference>
<evidence type="ECO:0000313" key="20">
    <source>
        <dbReference type="EMBL" id="CAF3619082.1"/>
    </source>
</evidence>
<comment type="caution">
    <text evidence="19">The sequence shown here is derived from an EMBL/GenBank/DDBJ whole genome shotgun (WGS) entry which is preliminary data.</text>
</comment>
<dbReference type="SUPFAM" id="SSF57889">
    <property type="entry name" value="Cysteine-rich domain"/>
    <property type="match status" value="1"/>
</dbReference>
<evidence type="ECO:0000256" key="7">
    <source>
        <dbReference type="ARBA" id="ARBA00022737"/>
    </source>
</evidence>
<evidence type="ECO:0000256" key="2">
    <source>
        <dbReference type="ARBA" id="ARBA00004496"/>
    </source>
</evidence>
<sequence>MILQWNVCKLKTHKRCAARAPKNCKWTMLPLIGTNVIQNDDGTLSMPHQWLEGNLPLNAKCIYCDKACGSLLRLQDFKCLWCKVTIHQHCREYYFKTCTLGISRLSVLSPMCIQCIDPDGFVRARRTEGSPLLVFVNSKSGDNQGVKFLRKFKQLLNPAQVFDLMNGGPETGFRMFEECDCFRILVCGGDGSVGWVLRQLDKTNVHKNCRIGVLPLGTGNDLARVFGWGSVLDDENQLPKLLDAFEHATTKMLDRWSILIHEKPLTCKRRDSEENIFAVHDLISHHIGRILQSDKSSEVIFASSVVTSEINQLISRFKNSKEMSDNGYMKKCGQLKVKLDSFISTLKHSLKNFDNLTPTRIFHRRKQICHRANSLQRALKQVLDLTQTVNQSNRKFENYSSIPTKIELPFTRKKSKDELITLREILPAKIRDISEQRSTVHPGVRSSSCTILDSTLNESISSELNDYHQSTNIPPLASEEPSIVSSPSISVRSPTVPLLKNLEESDEICFLNNNQTPNNDDHSTTIENLSNQQISLNQNTNKNLLLAEQQFCIPSISISGNSSHSSNDDETSSDSSLSFCGKKLLNVNSSEIGSSYESLEDTSIQKKPLLTTHSTGYSMFENDSNGRRRGLSSFASNIRSRSRSPSKESGRGSAGSRSSSASKLFSYFSSSPSRSFIGQALLASSDLFGALITLPTYENIPIEYFTEKVIMNNYFGIGLDAKVCLDFHLKREEHPEQCRSRLKNQMWFGWIGGREFLKRSCQNLEERVILLCDETRIPLKNVHGTLVKCLYVFVTFVTPSFDDKLLEVVAVTGCIHLAVSRVMNIRSNRIAQCRIVRIIIQGESSIPVQVDGEAWLQSPGQIQIVHKNRAQMLSRDKAFENTLKEWSTIKQETHGIWLTKDESTNIGLLIETAVVLIKRYIIRIVIQTFNIYLFIYLFLIYRVKTIALKFPLFETELHDYAKQASTHLEQIYGGEKLLDPCIRQKASDFINSIQTLNQETALFLTEKRTSADFAIDRETLTKLKHVINDMTEKLRIITKSSDGKIIRRENEDEDDTDFAHRRWQQPKFNLVSKIKRSKAKHKDDRDLLKALWTIPLECWDAEEQVGLWLDAIALGEYKSAFIRHDIRGTELKHLERRDLKELGIMKVGHIRRILNAAKEIPKYIEKST</sequence>
<dbReference type="AlphaFoldDB" id="A0A813V301"/>
<dbReference type="SMART" id="SM00454">
    <property type="entry name" value="SAM"/>
    <property type="match status" value="1"/>
</dbReference>
<evidence type="ECO:0000256" key="9">
    <source>
        <dbReference type="ARBA" id="ARBA00022771"/>
    </source>
</evidence>
<evidence type="ECO:0000259" key="17">
    <source>
        <dbReference type="PROSITE" id="PS50105"/>
    </source>
</evidence>
<dbReference type="InterPro" id="IPR013761">
    <property type="entry name" value="SAM/pointed_sf"/>
</dbReference>
<dbReference type="InterPro" id="IPR017438">
    <property type="entry name" value="ATP-NAD_kinase_N"/>
</dbReference>
<dbReference type="SUPFAM" id="SSF111331">
    <property type="entry name" value="NAD kinase/diacylglycerol kinase-like"/>
    <property type="match status" value="2"/>
</dbReference>
<keyword evidence="11" id="KW-0862">Zinc</keyword>
<accession>A0A813V301</accession>
<evidence type="ECO:0000313" key="21">
    <source>
        <dbReference type="Proteomes" id="UP000663829"/>
    </source>
</evidence>
<dbReference type="InterPro" id="IPR002219">
    <property type="entry name" value="PKC_DAG/PE"/>
</dbReference>
<dbReference type="PROSITE" id="PS50081">
    <property type="entry name" value="ZF_DAG_PE_2"/>
    <property type="match status" value="1"/>
</dbReference>
<evidence type="ECO:0000256" key="3">
    <source>
        <dbReference type="ARBA" id="ARBA00009280"/>
    </source>
</evidence>
<dbReference type="EMBL" id="CAJNOQ010000725">
    <property type="protein sequence ID" value="CAF0832080.1"/>
    <property type="molecule type" value="Genomic_DNA"/>
</dbReference>
<evidence type="ECO:0000256" key="1">
    <source>
        <dbReference type="ARBA" id="ARBA00002064"/>
    </source>
</evidence>
<dbReference type="GO" id="GO:0004143">
    <property type="term" value="F:ATP-dependent diacylglycerol kinase activity"/>
    <property type="evidence" value="ECO:0007669"/>
    <property type="project" value="UniProtKB-EC"/>
</dbReference>
<evidence type="ECO:0000259" key="16">
    <source>
        <dbReference type="PROSITE" id="PS50081"/>
    </source>
</evidence>
<dbReference type="Pfam" id="PF00130">
    <property type="entry name" value="C1_1"/>
    <property type="match status" value="1"/>
</dbReference>
<dbReference type="GO" id="GO:0008270">
    <property type="term" value="F:zinc ion binding"/>
    <property type="evidence" value="ECO:0007669"/>
    <property type="project" value="UniProtKB-KW"/>
</dbReference>
<protein>
    <recommendedName>
        <fullName evidence="13">Diacylglycerol kinase</fullName>
        <shortName evidence="13">DAG kinase</shortName>
        <ecNumber evidence="13">2.7.1.107</ecNumber>
    </recommendedName>
</protein>
<dbReference type="Proteomes" id="UP000681722">
    <property type="component" value="Unassembled WGS sequence"/>
</dbReference>
<evidence type="ECO:0000256" key="11">
    <source>
        <dbReference type="ARBA" id="ARBA00022833"/>
    </source>
</evidence>
<comment type="similarity">
    <text evidence="3 13">Belongs to the eukaryotic diacylglycerol kinase family.</text>
</comment>
<evidence type="ECO:0000259" key="18">
    <source>
        <dbReference type="PROSITE" id="PS50146"/>
    </source>
</evidence>
<keyword evidence="4" id="KW-0963">Cytoplasm</keyword>
<dbReference type="Gene3D" id="3.30.60.20">
    <property type="match status" value="1"/>
</dbReference>
<evidence type="ECO:0000313" key="19">
    <source>
        <dbReference type="EMBL" id="CAF0832080.1"/>
    </source>
</evidence>
<evidence type="ECO:0000256" key="5">
    <source>
        <dbReference type="ARBA" id="ARBA00022679"/>
    </source>
</evidence>
<evidence type="ECO:0000256" key="6">
    <source>
        <dbReference type="ARBA" id="ARBA00022723"/>
    </source>
</evidence>
<feature type="domain" description="DAGKc" evidence="18">
    <location>
        <begin position="127"/>
        <end position="262"/>
    </location>
</feature>
<dbReference type="SMART" id="SM00109">
    <property type="entry name" value="C1"/>
    <property type="match status" value="1"/>
</dbReference>
<dbReference type="InterPro" id="IPR046349">
    <property type="entry name" value="C1-like_sf"/>
</dbReference>
<comment type="function">
    <text evidence="1">Phosphorylates diacylglycerol (DAG) to generate phosphatidic acid (PA).</text>
</comment>
<keyword evidence="15" id="KW-0472">Membrane</keyword>
<keyword evidence="7" id="KW-0677">Repeat</keyword>
<dbReference type="InterPro" id="IPR054474">
    <property type="entry name" value="DGKD_4H"/>
</dbReference>
<evidence type="ECO:0000256" key="13">
    <source>
        <dbReference type="RuleBase" id="RU361128"/>
    </source>
</evidence>
<evidence type="ECO:0000256" key="10">
    <source>
        <dbReference type="ARBA" id="ARBA00022777"/>
    </source>
</evidence>